<feature type="compositionally biased region" description="Basic residues" evidence="9">
    <location>
        <begin position="11"/>
        <end position="21"/>
    </location>
</feature>
<evidence type="ECO:0000256" key="5">
    <source>
        <dbReference type="ARBA" id="ARBA00022692"/>
    </source>
</evidence>
<evidence type="ECO:0000313" key="10">
    <source>
        <dbReference type="EMBL" id="QDV88821.1"/>
    </source>
</evidence>
<dbReference type="PANTHER" id="PTHR46494">
    <property type="entry name" value="CORA FAMILY METAL ION TRANSPORTER (EUROFUNG)"/>
    <property type="match status" value="1"/>
</dbReference>
<dbReference type="PANTHER" id="PTHR46494:SF1">
    <property type="entry name" value="CORA FAMILY METAL ION TRANSPORTER (EUROFUNG)"/>
    <property type="match status" value="1"/>
</dbReference>
<evidence type="ECO:0000256" key="2">
    <source>
        <dbReference type="ARBA" id="ARBA00009765"/>
    </source>
</evidence>
<comment type="subcellular location">
    <subcellularLocation>
        <location evidence="1">Cell membrane</location>
        <topology evidence="1">Multi-pass membrane protein</topology>
    </subcellularLocation>
    <subcellularLocation>
        <location evidence="8">Membrane</location>
        <topology evidence="8">Multi-pass membrane protein</topology>
    </subcellularLocation>
</comment>
<dbReference type="Gene3D" id="3.30.460.20">
    <property type="entry name" value="CorA soluble domain-like"/>
    <property type="match status" value="1"/>
</dbReference>
<dbReference type="SUPFAM" id="SSF144083">
    <property type="entry name" value="Magnesium transport protein CorA, transmembrane region"/>
    <property type="match status" value="1"/>
</dbReference>
<feature type="region of interest" description="Disordered" evidence="9">
    <location>
        <begin position="1"/>
        <end position="36"/>
    </location>
</feature>
<dbReference type="SUPFAM" id="SSF143865">
    <property type="entry name" value="CorA soluble domain-like"/>
    <property type="match status" value="1"/>
</dbReference>
<keyword evidence="8" id="KW-0406">Ion transport</keyword>
<keyword evidence="7 8" id="KW-0472">Membrane</keyword>
<name>A0ABX5Y5M5_9BACT</name>
<dbReference type="EMBL" id="CP036432">
    <property type="protein sequence ID" value="QDV88821.1"/>
    <property type="molecule type" value="Genomic_DNA"/>
</dbReference>
<protein>
    <recommendedName>
        <fullName evidence="8">Magnesium transport protein CorA</fullName>
    </recommendedName>
</protein>
<comment type="similarity">
    <text evidence="2 8">Belongs to the CorA metal ion transporter (MIT) (TC 1.A.35) family.</text>
</comment>
<dbReference type="NCBIfam" id="TIGR00383">
    <property type="entry name" value="corA"/>
    <property type="match status" value="1"/>
</dbReference>
<dbReference type="Proteomes" id="UP000318081">
    <property type="component" value="Chromosome"/>
</dbReference>
<evidence type="ECO:0000256" key="3">
    <source>
        <dbReference type="ARBA" id="ARBA00022448"/>
    </source>
</evidence>
<comment type="function">
    <text evidence="8">Mediates influx of magnesium ions.</text>
</comment>
<dbReference type="CDD" id="cd12828">
    <property type="entry name" value="TmCorA-like_1"/>
    <property type="match status" value="1"/>
</dbReference>
<feature type="transmembrane region" description="Helical" evidence="8">
    <location>
        <begin position="302"/>
        <end position="320"/>
    </location>
</feature>
<dbReference type="Pfam" id="PF01544">
    <property type="entry name" value="CorA"/>
    <property type="match status" value="1"/>
</dbReference>
<evidence type="ECO:0000313" key="11">
    <source>
        <dbReference type="Proteomes" id="UP000318081"/>
    </source>
</evidence>
<organism evidence="10 11">
    <name type="scientific">Stieleria magnilauensis</name>
    <dbReference type="NCBI Taxonomy" id="2527963"/>
    <lineage>
        <taxon>Bacteria</taxon>
        <taxon>Pseudomonadati</taxon>
        <taxon>Planctomycetota</taxon>
        <taxon>Planctomycetia</taxon>
        <taxon>Pirellulales</taxon>
        <taxon>Pirellulaceae</taxon>
        <taxon>Stieleria</taxon>
    </lineage>
</organism>
<keyword evidence="8" id="KW-0460">Magnesium</keyword>
<proteinExistence type="inferred from homology"/>
<accession>A0ABX5Y5M5</accession>
<evidence type="ECO:0000256" key="4">
    <source>
        <dbReference type="ARBA" id="ARBA00022475"/>
    </source>
</evidence>
<keyword evidence="6 8" id="KW-1133">Transmembrane helix</keyword>
<dbReference type="Gene3D" id="1.20.58.340">
    <property type="entry name" value="Magnesium transport protein CorA, transmembrane region"/>
    <property type="match status" value="2"/>
</dbReference>
<evidence type="ECO:0000256" key="6">
    <source>
        <dbReference type="ARBA" id="ARBA00022989"/>
    </source>
</evidence>
<dbReference type="InterPro" id="IPR002523">
    <property type="entry name" value="MgTranspt_CorA/ZnTranspt_ZntB"/>
</dbReference>
<dbReference type="InterPro" id="IPR045863">
    <property type="entry name" value="CorA_TM1_TM2"/>
</dbReference>
<feature type="compositionally biased region" description="Low complexity" evidence="9">
    <location>
        <begin position="1"/>
        <end position="10"/>
    </location>
</feature>
<evidence type="ECO:0000256" key="8">
    <source>
        <dbReference type="RuleBase" id="RU362010"/>
    </source>
</evidence>
<keyword evidence="4 8" id="KW-1003">Cell membrane</keyword>
<evidence type="ECO:0000256" key="9">
    <source>
        <dbReference type="SAM" id="MobiDB-lite"/>
    </source>
</evidence>
<dbReference type="InterPro" id="IPR004488">
    <property type="entry name" value="Mg/Co-transport_prot_CorA"/>
</dbReference>
<keyword evidence="11" id="KW-1185">Reference proteome</keyword>
<keyword evidence="3 8" id="KW-0813">Transport</keyword>
<sequence length="367" mass="41486">MAHRPSSSVPKRSKRRFRRQTRPGTPPGAVVPNPDAPPPIIRLVTYGPTDVTEHEIDDLKRIAGLVNDSVVTWVDVDGLGDADVVMRVGDLFGLHHLALEDVVNVHQRPKVELYGNHLFMIARALPHDDSHGSAQIAMFLGRNFVVSFREREAVCLDAVRQRILSGKGKIRTYGADYLLYALLDSVIDDYFPALEKHGENLDVLDSQISVGADRNLISEVHQLRSELLSLRRTIWPLRDAINALIRDSGDLISDETDLYLRDCYDHIIQIMDVIETDRELCSDLRDFYLTVVGNRMNQVMKFLTIIATLFMPLSFIAGLYGMNFNPSASTWNMPELNWTFGYFFALALMAGTATTLTAVFWRKGWLR</sequence>
<reference evidence="10 11" key="1">
    <citation type="submission" date="2019-02" db="EMBL/GenBank/DDBJ databases">
        <title>Deep-cultivation of Planctomycetes and their phenomic and genomic characterization uncovers novel biology.</title>
        <authorList>
            <person name="Wiegand S."/>
            <person name="Jogler M."/>
            <person name="Boedeker C."/>
            <person name="Pinto D."/>
            <person name="Vollmers J."/>
            <person name="Rivas-Marin E."/>
            <person name="Kohn T."/>
            <person name="Peeters S.H."/>
            <person name="Heuer A."/>
            <person name="Rast P."/>
            <person name="Oberbeckmann S."/>
            <person name="Bunk B."/>
            <person name="Jeske O."/>
            <person name="Meyerdierks A."/>
            <person name="Storesund J.E."/>
            <person name="Kallscheuer N."/>
            <person name="Luecker S."/>
            <person name="Lage O.M."/>
            <person name="Pohl T."/>
            <person name="Merkel B.J."/>
            <person name="Hornburger P."/>
            <person name="Mueller R.-W."/>
            <person name="Bruemmer F."/>
            <person name="Labrenz M."/>
            <person name="Spormann A.M."/>
            <person name="Op den Camp H."/>
            <person name="Overmann J."/>
            <person name="Amann R."/>
            <person name="Jetten M.S.M."/>
            <person name="Mascher T."/>
            <person name="Medema M.H."/>
            <person name="Devos D.P."/>
            <person name="Kaster A.-K."/>
            <person name="Ovreas L."/>
            <person name="Rohde M."/>
            <person name="Galperin M.Y."/>
            <person name="Jogler C."/>
        </authorList>
    </citation>
    <scope>NUCLEOTIDE SEQUENCE [LARGE SCALE GENOMIC DNA]</scope>
    <source>
        <strain evidence="10 11">TBK1r</strain>
    </source>
</reference>
<keyword evidence="5 8" id="KW-0812">Transmembrane</keyword>
<evidence type="ECO:0000256" key="7">
    <source>
        <dbReference type="ARBA" id="ARBA00023136"/>
    </source>
</evidence>
<dbReference type="InterPro" id="IPR045861">
    <property type="entry name" value="CorA_cytoplasmic_dom"/>
</dbReference>
<gene>
    <name evidence="10" type="primary">corA_2</name>
    <name evidence="8" type="synonym">corA</name>
    <name evidence="10" type="ORF">TBK1r_78560</name>
</gene>
<evidence type="ECO:0000256" key="1">
    <source>
        <dbReference type="ARBA" id="ARBA00004651"/>
    </source>
</evidence>
<feature type="transmembrane region" description="Helical" evidence="8">
    <location>
        <begin position="340"/>
        <end position="361"/>
    </location>
</feature>